<evidence type="ECO:0000256" key="3">
    <source>
        <dbReference type="ARBA" id="ARBA00023136"/>
    </source>
</evidence>
<dbReference type="GO" id="GO:0016020">
    <property type="term" value="C:membrane"/>
    <property type="evidence" value="ECO:0007669"/>
    <property type="project" value="UniProtKB-SubCell"/>
</dbReference>
<evidence type="ECO:0000256" key="5">
    <source>
        <dbReference type="ARBA" id="ARBA00023288"/>
    </source>
</evidence>
<keyword evidence="2 8" id="KW-0732">Signal</keyword>
<sequence>MLVKIYLKTLLVSLCILTLVACSGEKTTQSAASSEQVKKEIIIGTTVGDFADMVRDQVKPELEKQGYKVQLLEFTDYVRPNLALADKSIDINIFQHKPYLDDFAQSRHLAIIPAFQVPTGPLGIYTGKLDELSAVKSGSSVSVPNDPSNLARALVMLDKLGWITLKANINPLKASLADIASNNKNIKLVPLEAAQLPRSRHDVDFAVINGNFATSSGLKFTSALFLEPGYTYVNWAAIRAADKDRQWVKDITAAYNSAAFKQYAFKRFAGYKYPESWGIHGDKTASVPVQ</sequence>
<reference evidence="9 10" key="1">
    <citation type="journal article" date="2017" name="MBio">
        <title>Type VI secretion-mediated competition in the bee gut microbiome.</title>
        <authorList>
            <person name="Steele M.I."/>
            <person name="Kwong W.K."/>
            <person name="Powell J.E."/>
            <person name="Whiteley M."/>
            <person name="Moran N.A."/>
        </authorList>
    </citation>
    <scope>NUCLEOTIDE SEQUENCE [LARGE SCALE GENOMIC DNA]</scope>
    <source>
        <strain evidence="9 10">App2-2</strain>
    </source>
</reference>
<accession>A0A2N9WV03</accession>
<feature type="chain" id="PRO_5014679986" description="Lipoprotein" evidence="8">
    <location>
        <begin position="22"/>
        <end position="290"/>
    </location>
</feature>
<comment type="subcellular location">
    <subcellularLocation>
        <location evidence="1">Membrane</location>
        <topology evidence="1">Lipid-anchor</topology>
    </subcellularLocation>
</comment>
<comment type="similarity">
    <text evidence="6">Belongs to the nlpA lipoprotein family.</text>
</comment>
<evidence type="ECO:0000313" key="10">
    <source>
        <dbReference type="Proteomes" id="UP000231293"/>
    </source>
</evidence>
<keyword evidence="5 6" id="KW-0449">Lipoprotein</keyword>
<dbReference type="Gene3D" id="3.40.190.10">
    <property type="entry name" value="Periplasmic binding protein-like II"/>
    <property type="match status" value="2"/>
</dbReference>
<keyword evidence="4" id="KW-0564">Palmitate</keyword>
<organism evidence="9 10">
    <name type="scientific">Snodgrassella alvi</name>
    <dbReference type="NCBI Taxonomy" id="1196083"/>
    <lineage>
        <taxon>Bacteria</taxon>
        <taxon>Pseudomonadati</taxon>
        <taxon>Pseudomonadota</taxon>
        <taxon>Betaproteobacteria</taxon>
        <taxon>Neisseriales</taxon>
        <taxon>Neisseriaceae</taxon>
        <taxon>Snodgrassella</taxon>
    </lineage>
</organism>
<dbReference type="InterPro" id="IPR004872">
    <property type="entry name" value="Lipoprotein_NlpA"/>
</dbReference>
<protein>
    <recommendedName>
        <fullName evidence="6">Lipoprotein</fullName>
    </recommendedName>
</protein>
<dbReference type="EMBL" id="MDVB01000053">
    <property type="protein sequence ID" value="PIT16666.1"/>
    <property type="molecule type" value="Genomic_DNA"/>
</dbReference>
<evidence type="ECO:0000313" key="9">
    <source>
        <dbReference type="EMBL" id="PIT16666.1"/>
    </source>
</evidence>
<feature type="lipid moiety-binding region" description="S-diacylglycerol cysteine" evidence="7">
    <location>
        <position position="22"/>
    </location>
</feature>
<evidence type="ECO:0000256" key="2">
    <source>
        <dbReference type="ARBA" id="ARBA00022729"/>
    </source>
</evidence>
<keyword evidence="3" id="KW-0472">Membrane</keyword>
<evidence type="ECO:0000256" key="1">
    <source>
        <dbReference type="ARBA" id="ARBA00004635"/>
    </source>
</evidence>
<name>A0A2N9WV03_9NEIS</name>
<dbReference type="Proteomes" id="UP000231293">
    <property type="component" value="Unassembled WGS sequence"/>
</dbReference>
<feature type="signal peptide" evidence="8">
    <location>
        <begin position="1"/>
        <end position="21"/>
    </location>
</feature>
<evidence type="ECO:0000256" key="4">
    <source>
        <dbReference type="ARBA" id="ARBA00023139"/>
    </source>
</evidence>
<dbReference type="PIRSF" id="PIRSF002854">
    <property type="entry name" value="MetQ"/>
    <property type="match status" value="1"/>
</dbReference>
<dbReference type="AlphaFoldDB" id="A0A2N9WV03"/>
<dbReference type="PANTHER" id="PTHR30429">
    <property type="entry name" value="D-METHIONINE-BINDING LIPOPROTEIN METQ"/>
    <property type="match status" value="1"/>
</dbReference>
<gene>
    <name evidence="9" type="ORF">BGI32_04270</name>
</gene>
<dbReference type="PANTHER" id="PTHR30429:SF0">
    <property type="entry name" value="METHIONINE-BINDING LIPOPROTEIN METQ"/>
    <property type="match status" value="1"/>
</dbReference>
<dbReference type="RefSeq" id="WP_370520853.1">
    <property type="nucleotide sequence ID" value="NZ_MDVB01000053.1"/>
</dbReference>
<dbReference type="Pfam" id="PF03180">
    <property type="entry name" value="Lipoprotein_9"/>
    <property type="match status" value="1"/>
</dbReference>
<evidence type="ECO:0000256" key="6">
    <source>
        <dbReference type="PIRNR" id="PIRNR002854"/>
    </source>
</evidence>
<evidence type="ECO:0000256" key="8">
    <source>
        <dbReference type="SAM" id="SignalP"/>
    </source>
</evidence>
<proteinExistence type="inferred from homology"/>
<evidence type="ECO:0000256" key="7">
    <source>
        <dbReference type="PIRSR" id="PIRSR002854-1"/>
    </source>
</evidence>
<dbReference type="PROSITE" id="PS51257">
    <property type="entry name" value="PROKAR_LIPOPROTEIN"/>
    <property type="match status" value="1"/>
</dbReference>
<comment type="caution">
    <text evidence="9">The sequence shown here is derived from an EMBL/GenBank/DDBJ whole genome shotgun (WGS) entry which is preliminary data.</text>
</comment>
<dbReference type="SUPFAM" id="SSF53850">
    <property type="entry name" value="Periplasmic binding protein-like II"/>
    <property type="match status" value="1"/>
</dbReference>